<keyword evidence="2" id="KW-1185">Reference proteome</keyword>
<dbReference type="Proteomes" id="UP000499080">
    <property type="component" value="Unassembled WGS sequence"/>
</dbReference>
<protein>
    <submittedName>
        <fullName evidence="1">Uncharacterized protein</fullName>
    </submittedName>
</protein>
<evidence type="ECO:0000313" key="1">
    <source>
        <dbReference type="EMBL" id="GBM33794.1"/>
    </source>
</evidence>
<dbReference type="AlphaFoldDB" id="A0A4Y2F132"/>
<evidence type="ECO:0000313" key="2">
    <source>
        <dbReference type="Proteomes" id="UP000499080"/>
    </source>
</evidence>
<reference evidence="1 2" key="1">
    <citation type="journal article" date="2019" name="Sci. Rep.">
        <title>Orb-weaving spider Araneus ventricosus genome elucidates the spidroin gene catalogue.</title>
        <authorList>
            <person name="Kono N."/>
            <person name="Nakamura H."/>
            <person name="Ohtoshi R."/>
            <person name="Moran D.A.P."/>
            <person name="Shinohara A."/>
            <person name="Yoshida Y."/>
            <person name="Fujiwara M."/>
            <person name="Mori M."/>
            <person name="Tomita M."/>
            <person name="Arakawa K."/>
        </authorList>
    </citation>
    <scope>NUCLEOTIDE SEQUENCE [LARGE SCALE GENOMIC DNA]</scope>
</reference>
<accession>A0A4Y2F132</accession>
<name>A0A4Y2F132_ARAVE</name>
<comment type="caution">
    <text evidence="1">The sequence shown here is derived from an EMBL/GenBank/DDBJ whole genome shotgun (WGS) entry which is preliminary data.</text>
</comment>
<sequence>MIAQVGRVKFMSLPPQNSRFEIAYEISAVGGPIIPVNRSRFPCALKEGYSSRCGGGVNDHPGCDLKPRGFGEDMNLTLPTWDHLLPPPHTLIAFLKARKWASGLEGIWTPYCAFFKRSQGVLGRSDEFDSTKPGMISLPHHQPPPV</sequence>
<organism evidence="1 2">
    <name type="scientific">Araneus ventricosus</name>
    <name type="common">Orbweaver spider</name>
    <name type="synonym">Epeira ventricosa</name>
    <dbReference type="NCBI Taxonomy" id="182803"/>
    <lineage>
        <taxon>Eukaryota</taxon>
        <taxon>Metazoa</taxon>
        <taxon>Ecdysozoa</taxon>
        <taxon>Arthropoda</taxon>
        <taxon>Chelicerata</taxon>
        <taxon>Arachnida</taxon>
        <taxon>Araneae</taxon>
        <taxon>Araneomorphae</taxon>
        <taxon>Entelegynae</taxon>
        <taxon>Araneoidea</taxon>
        <taxon>Araneidae</taxon>
        <taxon>Araneus</taxon>
    </lineage>
</organism>
<dbReference type="EMBL" id="BGPR01094185">
    <property type="protein sequence ID" value="GBM33794.1"/>
    <property type="molecule type" value="Genomic_DNA"/>
</dbReference>
<proteinExistence type="predicted"/>
<gene>
    <name evidence="1" type="ORF">AVEN_198129_1</name>
</gene>